<gene>
    <name evidence="2" type="ORF">BT63DRAFT_480880</name>
</gene>
<organism evidence="2 3">
    <name type="scientific">Microthyrium microscopicum</name>
    <dbReference type="NCBI Taxonomy" id="703497"/>
    <lineage>
        <taxon>Eukaryota</taxon>
        <taxon>Fungi</taxon>
        <taxon>Dikarya</taxon>
        <taxon>Ascomycota</taxon>
        <taxon>Pezizomycotina</taxon>
        <taxon>Dothideomycetes</taxon>
        <taxon>Dothideomycetes incertae sedis</taxon>
        <taxon>Microthyriales</taxon>
        <taxon>Microthyriaceae</taxon>
        <taxon>Microthyrium</taxon>
    </lineage>
</organism>
<feature type="compositionally biased region" description="Basic and acidic residues" evidence="1">
    <location>
        <begin position="46"/>
        <end position="75"/>
    </location>
</feature>
<reference evidence="2" key="1">
    <citation type="journal article" date="2020" name="Stud. Mycol.">
        <title>101 Dothideomycetes genomes: a test case for predicting lifestyles and emergence of pathogens.</title>
        <authorList>
            <person name="Haridas S."/>
            <person name="Albert R."/>
            <person name="Binder M."/>
            <person name="Bloem J."/>
            <person name="Labutti K."/>
            <person name="Salamov A."/>
            <person name="Andreopoulos B."/>
            <person name="Baker S."/>
            <person name="Barry K."/>
            <person name="Bills G."/>
            <person name="Bluhm B."/>
            <person name="Cannon C."/>
            <person name="Castanera R."/>
            <person name="Culley D."/>
            <person name="Daum C."/>
            <person name="Ezra D."/>
            <person name="Gonzalez J."/>
            <person name="Henrissat B."/>
            <person name="Kuo A."/>
            <person name="Liang C."/>
            <person name="Lipzen A."/>
            <person name="Lutzoni F."/>
            <person name="Magnuson J."/>
            <person name="Mondo S."/>
            <person name="Nolan M."/>
            <person name="Ohm R."/>
            <person name="Pangilinan J."/>
            <person name="Park H.-J."/>
            <person name="Ramirez L."/>
            <person name="Alfaro M."/>
            <person name="Sun H."/>
            <person name="Tritt A."/>
            <person name="Yoshinaga Y."/>
            <person name="Zwiers L.-H."/>
            <person name="Turgeon B."/>
            <person name="Goodwin S."/>
            <person name="Spatafora J."/>
            <person name="Crous P."/>
            <person name="Grigoriev I."/>
        </authorList>
    </citation>
    <scope>NUCLEOTIDE SEQUENCE</scope>
    <source>
        <strain evidence="2">CBS 115976</strain>
    </source>
</reference>
<accession>A0A6A6U6V0</accession>
<feature type="compositionally biased region" description="Polar residues" evidence="1">
    <location>
        <begin position="1"/>
        <end position="11"/>
    </location>
</feature>
<sequence>MGCCSSKPSTLDDTEPSRPRIIGDTRALGEGSDNPDDPRSAAAKAAEARAKGAKKGITDRKALEQLSKQNRDQRAADNQAQIQRWD</sequence>
<evidence type="ECO:0000256" key="1">
    <source>
        <dbReference type="SAM" id="MobiDB-lite"/>
    </source>
</evidence>
<feature type="compositionally biased region" description="Polar residues" evidence="1">
    <location>
        <begin position="76"/>
        <end position="86"/>
    </location>
</feature>
<evidence type="ECO:0000313" key="2">
    <source>
        <dbReference type="EMBL" id="KAF2667985.1"/>
    </source>
</evidence>
<feature type="region of interest" description="Disordered" evidence="1">
    <location>
        <begin position="1"/>
        <end position="86"/>
    </location>
</feature>
<dbReference type="Proteomes" id="UP000799302">
    <property type="component" value="Unassembled WGS sequence"/>
</dbReference>
<keyword evidence="3" id="KW-1185">Reference proteome</keyword>
<protein>
    <submittedName>
        <fullName evidence="2">Uncharacterized protein</fullName>
    </submittedName>
</protein>
<dbReference type="EMBL" id="MU004237">
    <property type="protein sequence ID" value="KAF2667985.1"/>
    <property type="molecule type" value="Genomic_DNA"/>
</dbReference>
<name>A0A6A6U6V0_9PEZI</name>
<dbReference type="AlphaFoldDB" id="A0A6A6U6V0"/>
<evidence type="ECO:0000313" key="3">
    <source>
        <dbReference type="Proteomes" id="UP000799302"/>
    </source>
</evidence>
<proteinExistence type="predicted"/>